<dbReference type="RefSeq" id="WP_212611647.1">
    <property type="nucleotide sequence ID" value="NZ_FOZZ01000005.1"/>
</dbReference>
<organism evidence="2 3">
    <name type="scientific">Sphingobacterium wenxiniae</name>
    <dbReference type="NCBI Taxonomy" id="683125"/>
    <lineage>
        <taxon>Bacteria</taxon>
        <taxon>Pseudomonadati</taxon>
        <taxon>Bacteroidota</taxon>
        <taxon>Sphingobacteriia</taxon>
        <taxon>Sphingobacteriales</taxon>
        <taxon>Sphingobacteriaceae</taxon>
        <taxon>Sphingobacterium</taxon>
    </lineage>
</organism>
<reference evidence="2 3" key="1">
    <citation type="submission" date="2016-10" db="EMBL/GenBank/DDBJ databases">
        <authorList>
            <person name="de Groot N.N."/>
        </authorList>
    </citation>
    <scope>NUCLEOTIDE SEQUENCE [LARGE SCALE GENOMIC DNA]</scope>
    <source>
        <strain evidence="2 3">DSM 22789</strain>
    </source>
</reference>
<dbReference type="Proteomes" id="UP000198785">
    <property type="component" value="Unassembled WGS sequence"/>
</dbReference>
<dbReference type="EMBL" id="FOZZ01000005">
    <property type="protein sequence ID" value="SFS78969.1"/>
    <property type="molecule type" value="Genomic_DNA"/>
</dbReference>
<gene>
    <name evidence="2" type="ORF">SAMN05660206_10523</name>
</gene>
<evidence type="ECO:0000313" key="2">
    <source>
        <dbReference type="EMBL" id="SFS78969.1"/>
    </source>
</evidence>
<keyword evidence="3" id="KW-1185">Reference proteome</keyword>
<protein>
    <submittedName>
        <fullName evidence="2">Uncharacterized protein</fullName>
    </submittedName>
</protein>
<sequence>MKKFIQDGNVYTLKKQYGMFVPLCGAFLILSIVGFTEAPESSFKWWMLGIALLMFFLFLKYSLIVDMNQREIRIRAGLFSKPITIPIE</sequence>
<feature type="transmembrane region" description="Helical" evidence="1">
    <location>
        <begin position="45"/>
        <end position="65"/>
    </location>
</feature>
<dbReference type="AlphaFoldDB" id="A0A1I6SQ02"/>
<evidence type="ECO:0000313" key="3">
    <source>
        <dbReference type="Proteomes" id="UP000198785"/>
    </source>
</evidence>
<evidence type="ECO:0000256" key="1">
    <source>
        <dbReference type="SAM" id="Phobius"/>
    </source>
</evidence>
<name>A0A1I6SQ02_9SPHI</name>
<keyword evidence="1" id="KW-0472">Membrane</keyword>
<keyword evidence="1" id="KW-0812">Transmembrane</keyword>
<proteinExistence type="predicted"/>
<accession>A0A1I6SQ02</accession>
<keyword evidence="1" id="KW-1133">Transmembrane helix</keyword>
<feature type="transmembrane region" description="Helical" evidence="1">
    <location>
        <begin position="20"/>
        <end position="39"/>
    </location>
</feature>
<dbReference type="STRING" id="683125.SAMN05660206_10523"/>